<dbReference type="Gene3D" id="3.40.50.1000">
    <property type="entry name" value="HAD superfamily/HAD-like"/>
    <property type="match status" value="1"/>
</dbReference>
<dbReference type="PROSITE" id="PS01229">
    <property type="entry name" value="COF_2"/>
    <property type="match status" value="1"/>
</dbReference>
<dbReference type="AlphaFoldDB" id="A0AA86X5M8"/>
<evidence type="ECO:0000313" key="1">
    <source>
        <dbReference type="EMBL" id="CIS68768.1"/>
    </source>
</evidence>
<dbReference type="SFLD" id="SFLDS00003">
    <property type="entry name" value="Haloacid_Dehalogenase"/>
    <property type="match status" value="1"/>
</dbReference>
<dbReference type="GO" id="GO:0000287">
    <property type="term" value="F:magnesium ion binding"/>
    <property type="evidence" value="ECO:0007669"/>
    <property type="project" value="TreeGrafter"/>
</dbReference>
<gene>
    <name evidence="1" type="primary">ybjI</name>
    <name evidence="1" type="ORF">ERS019486_01591</name>
</gene>
<dbReference type="Proteomes" id="UP000042745">
    <property type="component" value="Unassembled WGS sequence"/>
</dbReference>
<accession>A0AA86X5M8</accession>
<name>A0AA86X5M8_STREE</name>
<dbReference type="EC" id="3.1.3.-" evidence="1"/>
<dbReference type="GO" id="GO:0005829">
    <property type="term" value="C:cytosol"/>
    <property type="evidence" value="ECO:0007669"/>
    <property type="project" value="TreeGrafter"/>
</dbReference>
<dbReference type="PANTHER" id="PTHR10000:SF53">
    <property type="entry name" value="5-AMINO-6-(5-PHOSPHO-D-RIBITYLAMINO)URACIL PHOSPHATASE YBJI-RELATED"/>
    <property type="match status" value="1"/>
</dbReference>
<dbReference type="Pfam" id="PF08282">
    <property type="entry name" value="Hydrolase_3"/>
    <property type="match status" value="1"/>
</dbReference>
<dbReference type="NCBIfam" id="TIGR01484">
    <property type="entry name" value="HAD-SF-IIB"/>
    <property type="match status" value="1"/>
</dbReference>
<dbReference type="InterPro" id="IPR036412">
    <property type="entry name" value="HAD-like_sf"/>
</dbReference>
<dbReference type="InterPro" id="IPR000150">
    <property type="entry name" value="Cof"/>
</dbReference>
<dbReference type="SUPFAM" id="SSF56784">
    <property type="entry name" value="HAD-like"/>
    <property type="match status" value="1"/>
</dbReference>
<comment type="caution">
    <text evidence="1">The sequence shown here is derived from an EMBL/GenBank/DDBJ whole genome shotgun (WGS) entry which is preliminary data.</text>
</comment>
<keyword evidence="1" id="KW-0378">Hydrolase</keyword>
<dbReference type="EMBL" id="CKGU01000025">
    <property type="protein sequence ID" value="CIS68768.1"/>
    <property type="molecule type" value="Genomic_DNA"/>
</dbReference>
<reference evidence="1 2" key="1">
    <citation type="submission" date="2015-03" db="EMBL/GenBank/DDBJ databases">
        <authorList>
            <consortium name="Pathogen Informatics"/>
            <person name="Murphy D."/>
        </authorList>
    </citation>
    <scope>NUCLEOTIDE SEQUENCE [LARGE SCALE GENOMIC DNA]</scope>
    <source>
        <strain evidence="2">type strain: N</strain>
    </source>
</reference>
<proteinExistence type="predicted"/>
<dbReference type="SFLD" id="SFLDG01140">
    <property type="entry name" value="C2.B:_Phosphomannomutase_and_P"/>
    <property type="match status" value="1"/>
</dbReference>
<evidence type="ECO:0000313" key="2">
    <source>
        <dbReference type="Proteomes" id="UP000042745"/>
    </source>
</evidence>
<protein>
    <submittedName>
        <fullName evidence="1">Cof family protein</fullName>
        <ecNumber evidence="1">3.1.3.-</ecNumber>
    </submittedName>
</protein>
<organism evidence="1 2">
    <name type="scientific">Streptococcus pneumoniae</name>
    <dbReference type="NCBI Taxonomy" id="1313"/>
    <lineage>
        <taxon>Bacteria</taxon>
        <taxon>Bacillati</taxon>
        <taxon>Bacillota</taxon>
        <taxon>Bacilli</taxon>
        <taxon>Lactobacillales</taxon>
        <taxon>Streptococcaceae</taxon>
        <taxon>Streptococcus</taxon>
    </lineage>
</organism>
<dbReference type="InterPro" id="IPR006379">
    <property type="entry name" value="HAD-SF_hydro_IIB"/>
</dbReference>
<dbReference type="GO" id="GO:0016791">
    <property type="term" value="F:phosphatase activity"/>
    <property type="evidence" value="ECO:0007669"/>
    <property type="project" value="UniProtKB-ARBA"/>
</dbReference>
<sequence length="295" mass="33208">MFIKRLISNRLGAICFFYGIIEGGFIKEYEEFMIKLVATDMDGTFLDGNGRFDMDRLKSLLTSYKEKGIYFAVASGRGFLSLEKLFAGVRDDIIFIAENGSLVEYQGQDLYEATMSRDFYLATFEKLKTSPYVDINKLLLTGKKGSYVLDTVDETYLKVSQHYNENIQKVASLEDITDDIFKFTTNFTEETLEAGEAWVNDNVPGVKAMTTGFESIDIVLDYVDKGVAIVELAKKLGITMDQVMAFGDNLNDLYMMQVVGHPVAPENARPEILELAKTVIGHHKERSVIAYMEGL</sequence>
<dbReference type="Gene3D" id="3.30.1240.10">
    <property type="match status" value="1"/>
</dbReference>
<dbReference type="NCBIfam" id="TIGR00099">
    <property type="entry name" value="Cof-subfamily"/>
    <property type="match status" value="1"/>
</dbReference>
<dbReference type="InterPro" id="IPR023214">
    <property type="entry name" value="HAD_sf"/>
</dbReference>
<dbReference type="PANTHER" id="PTHR10000">
    <property type="entry name" value="PHOSPHOSERINE PHOSPHATASE"/>
    <property type="match status" value="1"/>
</dbReference>